<feature type="transmembrane region" description="Helical" evidence="6">
    <location>
        <begin position="99"/>
        <end position="117"/>
    </location>
</feature>
<dbReference type="GO" id="GO:0043190">
    <property type="term" value="C:ATP-binding cassette (ABC) transporter complex"/>
    <property type="evidence" value="ECO:0007669"/>
    <property type="project" value="TreeGrafter"/>
</dbReference>
<dbReference type="GO" id="GO:0015920">
    <property type="term" value="P:lipopolysaccharide transport"/>
    <property type="evidence" value="ECO:0007669"/>
    <property type="project" value="TreeGrafter"/>
</dbReference>
<evidence type="ECO:0000256" key="2">
    <source>
        <dbReference type="ARBA" id="ARBA00022475"/>
    </source>
</evidence>
<name>A0A383CXI8_9ZZZZ</name>
<keyword evidence="2" id="KW-1003">Cell membrane</keyword>
<evidence type="ECO:0000256" key="4">
    <source>
        <dbReference type="ARBA" id="ARBA00022989"/>
    </source>
</evidence>
<evidence type="ECO:0000256" key="3">
    <source>
        <dbReference type="ARBA" id="ARBA00022692"/>
    </source>
</evidence>
<evidence type="ECO:0000256" key="5">
    <source>
        <dbReference type="ARBA" id="ARBA00023136"/>
    </source>
</evidence>
<keyword evidence="5 6" id="KW-0472">Membrane</keyword>
<comment type="subcellular location">
    <subcellularLocation>
        <location evidence="1">Cell membrane</location>
        <topology evidence="1">Multi-pass membrane protein</topology>
    </subcellularLocation>
</comment>
<keyword evidence="3 6" id="KW-0812">Transmembrane</keyword>
<dbReference type="EMBL" id="UINC01212463">
    <property type="protein sequence ID" value="SVE36804.1"/>
    <property type="molecule type" value="Genomic_DNA"/>
</dbReference>
<dbReference type="PANTHER" id="PTHR33529">
    <property type="entry name" value="SLR0882 PROTEIN-RELATED"/>
    <property type="match status" value="1"/>
</dbReference>
<dbReference type="PANTHER" id="PTHR33529:SF6">
    <property type="entry name" value="YJGP_YJGQ FAMILY PERMEASE"/>
    <property type="match status" value="1"/>
</dbReference>
<dbReference type="InterPro" id="IPR005495">
    <property type="entry name" value="LptG/LptF_permease"/>
</dbReference>
<evidence type="ECO:0000313" key="7">
    <source>
        <dbReference type="EMBL" id="SVE36804.1"/>
    </source>
</evidence>
<sequence>ERRTFDQTNERVTPFDSTRVVSLTLLPEDFSRESRPIDQLDTRDLRALVTRKQINGLEATKDRVELRLRSSFSFAGLVMVLFGLPLSSHTRRASRPLQVGICLLVSFVFYGALQATRAMGWNGLLDPTLAAWGPNFLFLLVGLGLLKRAQT</sequence>
<accession>A0A383CXI8</accession>
<evidence type="ECO:0000256" key="6">
    <source>
        <dbReference type="SAM" id="Phobius"/>
    </source>
</evidence>
<gene>
    <name evidence="7" type="ORF">METZ01_LOCUS489658</name>
</gene>
<keyword evidence="4 6" id="KW-1133">Transmembrane helix</keyword>
<protein>
    <recommendedName>
        <fullName evidence="8">LptF/LptG family permease</fullName>
    </recommendedName>
</protein>
<feature type="transmembrane region" description="Helical" evidence="6">
    <location>
        <begin position="129"/>
        <end position="146"/>
    </location>
</feature>
<organism evidence="7">
    <name type="scientific">marine metagenome</name>
    <dbReference type="NCBI Taxonomy" id="408172"/>
    <lineage>
        <taxon>unclassified sequences</taxon>
        <taxon>metagenomes</taxon>
        <taxon>ecological metagenomes</taxon>
    </lineage>
</organism>
<feature type="non-terminal residue" evidence="7">
    <location>
        <position position="1"/>
    </location>
</feature>
<reference evidence="7" key="1">
    <citation type="submission" date="2018-05" db="EMBL/GenBank/DDBJ databases">
        <authorList>
            <person name="Lanie J.A."/>
            <person name="Ng W.-L."/>
            <person name="Kazmierczak K.M."/>
            <person name="Andrzejewski T.M."/>
            <person name="Davidsen T.M."/>
            <person name="Wayne K.J."/>
            <person name="Tettelin H."/>
            <person name="Glass J.I."/>
            <person name="Rusch D."/>
            <person name="Podicherti R."/>
            <person name="Tsui H.-C.T."/>
            <person name="Winkler M.E."/>
        </authorList>
    </citation>
    <scope>NUCLEOTIDE SEQUENCE</scope>
</reference>
<proteinExistence type="predicted"/>
<evidence type="ECO:0000256" key="1">
    <source>
        <dbReference type="ARBA" id="ARBA00004651"/>
    </source>
</evidence>
<dbReference type="Pfam" id="PF03739">
    <property type="entry name" value="LptF_LptG"/>
    <property type="match status" value="1"/>
</dbReference>
<evidence type="ECO:0008006" key="8">
    <source>
        <dbReference type="Google" id="ProtNLM"/>
    </source>
</evidence>
<dbReference type="AlphaFoldDB" id="A0A383CXI8"/>